<dbReference type="SUPFAM" id="SSF48726">
    <property type="entry name" value="Immunoglobulin"/>
    <property type="match status" value="2"/>
</dbReference>
<evidence type="ECO:0000313" key="8">
    <source>
        <dbReference type="EMBL" id="GFO08713.1"/>
    </source>
</evidence>
<sequence length="398" mass="44210">MESSSVSHDSTSSKFNEGDTLTFTCTAQGNPPPNLTITRKRTTKQLASVQGNLKTAVLTHTIGPLDCLDTDVYVCISQNNQGVTTNEITVGVKCPQQLISNINQPGAIEIFLGETAELNLEIYGYPTPQLLTLMQTRDNINLTGSASHLIEYSPGQAPFGLVNVIIFDVEEEDYTNYTITVNNGVGDALVYPFYLEKVKATVKPEKQDGSENDNVGVVVGVTVAVVVVLVISVILVILVRRYRIARTSPLFQPAKENRYVDIFPEPTDGYEVPVTQSEGEAMRPEGHTQVRINAYEEIDSRPINEWEMLDGPVQEEGHRQLRVNQYEEINPRIVNEYEVPNVLVQEKDMRFKDETVQQPYANCMSSHLGTNDTKDNSYSNLGFDTCKEKCIYVNTGGS</sequence>
<keyword evidence="2 6" id="KW-0472">Membrane</keyword>
<evidence type="ECO:0000256" key="2">
    <source>
        <dbReference type="ARBA" id="ARBA00023136"/>
    </source>
</evidence>
<dbReference type="InterPro" id="IPR007110">
    <property type="entry name" value="Ig-like_dom"/>
</dbReference>
<keyword evidence="5" id="KW-0393">Immunoglobulin domain</keyword>
<dbReference type="GO" id="GO:0098609">
    <property type="term" value="P:cell-cell adhesion"/>
    <property type="evidence" value="ECO:0007669"/>
    <property type="project" value="TreeGrafter"/>
</dbReference>
<dbReference type="PANTHER" id="PTHR11640">
    <property type="entry name" value="NEPHRIN"/>
    <property type="match status" value="1"/>
</dbReference>
<comment type="caution">
    <text evidence="8">The sequence shown here is derived from an EMBL/GenBank/DDBJ whole genome shotgun (WGS) entry which is preliminary data.</text>
</comment>
<dbReference type="GO" id="GO:0005886">
    <property type="term" value="C:plasma membrane"/>
    <property type="evidence" value="ECO:0007669"/>
    <property type="project" value="TreeGrafter"/>
</dbReference>
<dbReference type="GO" id="GO:0050839">
    <property type="term" value="F:cell adhesion molecule binding"/>
    <property type="evidence" value="ECO:0007669"/>
    <property type="project" value="TreeGrafter"/>
</dbReference>
<evidence type="ECO:0000259" key="7">
    <source>
        <dbReference type="PROSITE" id="PS50835"/>
    </source>
</evidence>
<keyword evidence="3" id="KW-1015">Disulfide bond</keyword>
<evidence type="ECO:0000313" key="9">
    <source>
        <dbReference type="Proteomes" id="UP000735302"/>
    </source>
</evidence>
<keyword evidence="6" id="KW-0812">Transmembrane</keyword>
<keyword evidence="6" id="KW-1133">Transmembrane helix</keyword>
<gene>
    <name evidence="8" type="ORF">PoB_003521800</name>
</gene>
<dbReference type="InterPro" id="IPR036179">
    <property type="entry name" value="Ig-like_dom_sf"/>
</dbReference>
<organism evidence="8 9">
    <name type="scientific">Plakobranchus ocellatus</name>
    <dbReference type="NCBI Taxonomy" id="259542"/>
    <lineage>
        <taxon>Eukaryota</taxon>
        <taxon>Metazoa</taxon>
        <taxon>Spiralia</taxon>
        <taxon>Lophotrochozoa</taxon>
        <taxon>Mollusca</taxon>
        <taxon>Gastropoda</taxon>
        <taxon>Heterobranchia</taxon>
        <taxon>Euthyneura</taxon>
        <taxon>Panpulmonata</taxon>
        <taxon>Sacoglossa</taxon>
        <taxon>Placobranchoidea</taxon>
        <taxon>Plakobranchidae</taxon>
        <taxon>Plakobranchus</taxon>
    </lineage>
</organism>
<dbReference type="Proteomes" id="UP000735302">
    <property type="component" value="Unassembled WGS sequence"/>
</dbReference>
<name>A0AAV4AQ72_9GAST</name>
<keyword evidence="9" id="KW-1185">Reference proteome</keyword>
<evidence type="ECO:0000256" key="3">
    <source>
        <dbReference type="ARBA" id="ARBA00023157"/>
    </source>
</evidence>
<evidence type="ECO:0000256" key="1">
    <source>
        <dbReference type="ARBA" id="ARBA00004479"/>
    </source>
</evidence>
<evidence type="ECO:0000256" key="5">
    <source>
        <dbReference type="ARBA" id="ARBA00023319"/>
    </source>
</evidence>
<comment type="subcellular location">
    <subcellularLocation>
        <location evidence="1">Membrane</location>
        <topology evidence="1">Single-pass type I membrane protein</topology>
    </subcellularLocation>
</comment>
<reference evidence="8 9" key="1">
    <citation type="journal article" date="2021" name="Elife">
        <title>Chloroplast acquisition without the gene transfer in kleptoplastic sea slugs, Plakobranchus ocellatus.</title>
        <authorList>
            <person name="Maeda T."/>
            <person name="Takahashi S."/>
            <person name="Yoshida T."/>
            <person name="Shimamura S."/>
            <person name="Takaki Y."/>
            <person name="Nagai Y."/>
            <person name="Toyoda A."/>
            <person name="Suzuki Y."/>
            <person name="Arimoto A."/>
            <person name="Ishii H."/>
            <person name="Satoh N."/>
            <person name="Nishiyama T."/>
            <person name="Hasebe M."/>
            <person name="Maruyama T."/>
            <person name="Minagawa J."/>
            <person name="Obokata J."/>
            <person name="Shigenobu S."/>
        </authorList>
    </citation>
    <scope>NUCLEOTIDE SEQUENCE [LARGE SCALE GENOMIC DNA]</scope>
</reference>
<dbReference type="InterPro" id="IPR013783">
    <property type="entry name" value="Ig-like_fold"/>
</dbReference>
<dbReference type="Pfam" id="PF13927">
    <property type="entry name" value="Ig_3"/>
    <property type="match status" value="1"/>
</dbReference>
<feature type="domain" description="Ig-like" evidence="7">
    <location>
        <begin position="4"/>
        <end position="91"/>
    </location>
</feature>
<dbReference type="PANTHER" id="PTHR11640:SF31">
    <property type="entry name" value="IRREGULAR CHIASM C-ROUGHEST PROTEIN-RELATED"/>
    <property type="match status" value="1"/>
</dbReference>
<evidence type="ECO:0000256" key="4">
    <source>
        <dbReference type="ARBA" id="ARBA00023180"/>
    </source>
</evidence>
<dbReference type="InterPro" id="IPR003599">
    <property type="entry name" value="Ig_sub"/>
</dbReference>
<proteinExistence type="predicted"/>
<dbReference type="GO" id="GO:0005911">
    <property type="term" value="C:cell-cell junction"/>
    <property type="evidence" value="ECO:0007669"/>
    <property type="project" value="TreeGrafter"/>
</dbReference>
<dbReference type="PROSITE" id="PS50835">
    <property type="entry name" value="IG_LIKE"/>
    <property type="match status" value="1"/>
</dbReference>
<dbReference type="InterPro" id="IPR051275">
    <property type="entry name" value="Cell_adhesion_signaling"/>
</dbReference>
<evidence type="ECO:0000256" key="6">
    <source>
        <dbReference type="SAM" id="Phobius"/>
    </source>
</evidence>
<dbReference type="AlphaFoldDB" id="A0AAV4AQ72"/>
<dbReference type="SMART" id="SM00409">
    <property type="entry name" value="IG"/>
    <property type="match status" value="2"/>
</dbReference>
<protein>
    <submittedName>
        <fullName evidence="8">Down syndrome cell adhesion molecule</fullName>
    </submittedName>
</protein>
<feature type="transmembrane region" description="Helical" evidence="6">
    <location>
        <begin position="215"/>
        <end position="239"/>
    </location>
</feature>
<dbReference type="EMBL" id="BLXT01003991">
    <property type="protein sequence ID" value="GFO08713.1"/>
    <property type="molecule type" value="Genomic_DNA"/>
</dbReference>
<accession>A0AAV4AQ72</accession>
<dbReference type="Gene3D" id="2.60.40.10">
    <property type="entry name" value="Immunoglobulins"/>
    <property type="match status" value="2"/>
</dbReference>
<keyword evidence="4" id="KW-0325">Glycoprotein</keyword>